<proteinExistence type="predicted"/>
<reference evidence="1 2" key="1">
    <citation type="journal article" date="2020" name="Mol. Biol. Evol.">
        <title>Distinct Expression and Methylation Patterns for Genes with Different Fates following a Single Whole-Genome Duplication in Flowering Plants.</title>
        <authorList>
            <person name="Shi T."/>
            <person name="Rahmani R.S."/>
            <person name="Gugger P.F."/>
            <person name="Wang M."/>
            <person name="Li H."/>
            <person name="Zhang Y."/>
            <person name="Li Z."/>
            <person name="Wang Q."/>
            <person name="Van de Peer Y."/>
            <person name="Marchal K."/>
            <person name="Chen J."/>
        </authorList>
    </citation>
    <scope>NUCLEOTIDE SEQUENCE [LARGE SCALE GENOMIC DNA]</scope>
    <source>
        <tissue evidence="1">Leaf</tissue>
    </source>
</reference>
<name>A0A822ZI23_NELNU</name>
<sequence length="71" mass="8018">MAKGVPLVHRHPSIFVRRVVIAILIKERERERRGAEIATPSYTSQLACEQEATINAELRVDGYLIQFLVTG</sequence>
<gene>
    <name evidence="1" type="ORF">HUJ06_002513</name>
</gene>
<evidence type="ECO:0000313" key="1">
    <source>
        <dbReference type="EMBL" id="DAD44283.1"/>
    </source>
</evidence>
<keyword evidence="2" id="KW-1185">Reference proteome</keyword>
<evidence type="ECO:0000313" key="2">
    <source>
        <dbReference type="Proteomes" id="UP000607653"/>
    </source>
</evidence>
<protein>
    <submittedName>
        <fullName evidence="1">Uncharacterized protein</fullName>
    </submittedName>
</protein>
<dbReference type="Proteomes" id="UP000607653">
    <property type="component" value="Unassembled WGS sequence"/>
</dbReference>
<organism evidence="1 2">
    <name type="scientific">Nelumbo nucifera</name>
    <name type="common">Sacred lotus</name>
    <dbReference type="NCBI Taxonomy" id="4432"/>
    <lineage>
        <taxon>Eukaryota</taxon>
        <taxon>Viridiplantae</taxon>
        <taxon>Streptophyta</taxon>
        <taxon>Embryophyta</taxon>
        <taxon>Tracheophyta</taxon>
        <taxon>Spermatophyta</taxon>
        <taxon>Magnoliopsida</taxon>
        <taxon>Proteales</taxon>
        <taxon>Nelumbonaceae</taxon>
        <taxon>Nelumbo</taxon>
    </lineage>
</organism>
<accession>A0A822ZI23</accession>
<comment type="caution">
    <text evidence="1">The sequence shown here is derived from an EMBL/GenBank/DDBJ whole genome shotgun (WGS) entry which is preliminary data.</text>
</comment>
<dbReference type="EMBL" id="DUZY01000007">
    <property type="protein sequence ID" value="DAD44283.1"/>
    <property type="molecule type" value="Genomic_DNA"/>
</dbReference>
<dbReference type="AlphaFoldDB" id="A0A822ZI23"/>